<protein>
    <submittedName>
        <fullName evidence="2">Uncharacterized protein</fullName>
    </submittedName>
</protein>
<dbReference type="EMBL" id="NKYE01000003">
    <property type="protein sequence ID" value="OZM73982.1"/>
    <property type="molecule type" value="Genomic_DNA"/>
</dbReference>
<dbReference type="RefSeq" id="WP_094861739.1">
    <property type="nucleotide sequence ID" value="NZ_NKYE01000003.1"/>
</dbReference>
<keyword evidence="3" id="KW-1185">Reference proteome</keyword>
<proteinExistence type="predicted"/>
<comment type="caution">
    <text evidence="2">The sequence shown here is derived from an EMBL/GenBank/DDBJ whole genome shotgun (WGS) entry which is preliminary data.</text>
</comment>
<dbReference type="InParanoid" id="A0A263D641"/>
<gene>
    <name evidence="2" type="ORF">CFN78_06755</name>
</gene>
<accession>A0A263D641</accession>
<dbReference type="AlphaFoldDB" id="A0A263D641"/>
<evidence type="ECO:0000313" key="2">
    <source>
        <dbReference type="EMBL" id="OZM73982.1"/>
    </source>
</evidence>
<evidence type="ECO:0000313" key="3">
    <source>
        <dbReference type="Proteomes" id="UP000242444"/>
    </source>
</evidence>
<organism evidence="2 3">
    <name type="scientific">Amycolatopsis antarctica</name>
    <dbReference type="NCBI Taxonomy" id="1854586"/>
    <lineage>
        <taxon>Bacteria</taxon>
        <taxon>Bacillati</taxon>
        <taxon>Actinomycetota</taxon>
        <taxon>Actinomycetes</taxon>
        <taxon>Pseudonocardiales</taxon>
        <taxon>Pseudonocardiaceae</taxon>
        <taxon>Amycolatopsis</taxon>
    </lineage>
</organism>
<evidence type="ECO:0000256" key="1">
    <source>
        <dbReference type="SAM" id="MobiDB-lite"/>
    </source>
</evidence>
<sequence>MTTGSELEAVYDRLGYVTVPAPGSTETDQGMDELNDPQGAEMRPGETFDAPPPPTPHDE</sequence>
<feature type="compositionally biased region" description="Pro residues" evidence="1">
    <location>
        <begin position="50"/>
        <end position="59"/>
    </location>
</feature>
<dbReference type="Proteomes" id="UP000242444">
    <property type="component" value="Unassembled WGS sequence"/>
</dbReference>
<reference evidence="2 3" key="1">
    <citation type="submission" date="2017-07" db="EMBL/GenBank/DDBJ databases">
        <title>Amycolatopsis antarcticus sp. nov., isolated from the surface of an Antarcticus brown macroalga.</title>
        <authorList>
            <person name="Wang J."/>
            <person name="Leiva S."/>
            <person name="Huang J."/>
            <person name="Huang Y."/>
        </authorList>
    </citation>
    <scope>NUCLEOTIDE SEQUENCE [LARGE SCALE GENOMIC DNA]</scope>
    <source>
        <strain evidence="2 3">AU-G6</strain>
    </source>
</reference>
<feature type="region of interest" description="Disordered" evidence="1">
    <location>
        <begin position="18"/>
        <end position="59"/>
    </location>
</feature>
<name>A0A263D641_9PSEU</name>